<keyword evidence="1" id="KW-0929">Antimicrobial</keyword>
<dbReference type="InParanoid" id="Q22BQ6"/>
<keyword evidence="3" id="KW-0732">Signal</keyword>
<keyword evidence="2" id="KW-0081">Bacteriolytic enzyme</keyword>
<dbReference type="Pfam" id="PF00959">
    <property type="entry name" value="Phage_lysozyme"/>
    <property type="match status" value="1"/>
</dbReference>
<dbReference type="GO" id="GO:0009253">
    <property type="term" value="P:peptidoglycan catabolic process"/>
    <property type="evidence" value="ECO:0007669"/>
    <property type="project" value="InterPro"/>
</dbReference>
<dbReference type="GO" id="GO:0016998">
    <property type="term" value="P:cell wall macromolecule catabolic process"/>
    <property type="evidence" value="ECO:0007669"/>
    <property type="project" value="InterPro"/>
</dbReference>
<dbReference type="GO" id="GO:0003796">
    <property type="term" value="F:lysozyme activity"/>
    <property type="evidence" value="ECO:0007669"/>
    <property type="project" value="InterPro"/>
</dbReference>
<dbReference type="InterPro" id="IPR052619">
    <property type="entry name" value="Phage_lysozyme-like"/>
</dbReference>
<accession>Q22BQ6</accession>
<gene>
    <name evidence="4" type="ORF">TTHERM_01085640</name>
</gene>
<feature type="signal peptide" evidence="3">
    <location>
        <begin position="1"/>
        <end position="17"/>
    </location>
</feature>
<dbReference type="KEGG" id="tet:TTHERM_01085640"/>
<dbReference type="eggNOG" id="ENOG502S9YY">
    <property type="taxonomic scope" value="Eukaryota"/>
</dbReference>
<dbReference type="GO" id="GO:0031640">
    <property type="term" value="P:killing of cells of another organism"/>
    <property type="evidence" value="ECO:0007669"/>
    <property type="project" value="UniProtKB-KW"/>
</dbReference>
<dbReference type="InterPro" id="IPR023347">
    <property type="entry name" value="Lysozyme_dom_sf"/>
</dbReference>
<sequence>MNKVFICAFLLLALTSANPVRSYFESFFSTSTGGCSCSGIEAMVAESEGKRSCVYLDTKGIPTIGIGFNLQRSDARSLISNLGLNYDQVVAGKQCLTDAQISSLFNNDLVWAKAGAANCVGSFNSQPTCVQNVLIDMTFNMGKSSLCSWPNFVKQLAAKDYAGAASNMQGSAWCGQVKNRCTRDVNIVKNC</sequence>
<dbReference type="OMA" id="TGHKTIC"/>
<dbReference type="InterPro" id="IPR001165">
    <property type="entry name" value="T4-type_lysozyme"/>
</dbReference>
<dbReference type="InterPro" id="IPR023346">
    <property type="entry name" value="Lysozyme-like_dom_sf"/>
</dbReference>
<evidence type="ECO:0000256" key="3">
    <source>
        <dbReference type="SAM" id="SignalP"/>
    </source>
</evidence>
<dbReference type="AlphaFoldDB" id="Q22BQ6"/>
<name>Q22BQ6_TETTS</name>
<dbReference type="PRINTS" id="PR00684">
    <property type="entry name" value="T4LYSOZYME"/>
</dbReference>
<dbReference type="InterPro" id="IPR002196">
    <property type="entry name" value="Glyco_hydro_24"/>
</dbReference>
<protein>
    <submittedName>
        <fullName evidence="4">Phage lysozyme protein</fullName>
    </submittedName>
</protein>
<dbReference type="RefSeq" id="XP_001030396.1">
    <property type="nucleotide sequence ID" value="XM_001030396.3"/>
</dbReference>
<dbReference type="GO" id="GO:0042742">
    <property type="term" value="P:defense response to bacterium"/>
    <property type="evidence" value="ECO:0007669"/>
    <property type="project" value="UniProtKB-KW"/>
</dbReference>
<dbReference type="EMBL" id="GG662500">
    <property type="protein sequence ID" value="EAR82733.1"/>
    <property type="molecule type" value="Genomic_DNA"/>
</dbReference>
<dbReference type="PANTHER" id="PTHR37406:SF1">
    <property type="entry name" value="T4-TYPE LYSOZYME 1-RELATED"/>
    <property type="match status" value="1"/>
</dbReference>
<dbReference type="SUPFAM" id="SSF53955">
    <property type="entry name" value="Lysozyme-like"/>
    <property type="match status" value="1"/>
</dbReference>
<dbReference type="Gene3D" id="1.10.530.40">
    <property type="match status" value="1"/>
</dbReference>
<reference evidence="5" key="1">
    <citation type="journal article" date="2006" name="PLoS Biol.">
        <title>Macronuclear genome sequence of the ciliate Tetrahymena thermophila, a model eukaryote.</title>
        <authorList>
            <person name="Eisen J.A."/>
            <person name="Coyne R.S."/>
            <person name="Wu M."/>
            <person name="Wu D."/>
            <person name="Thiagarajan M."/>
            <person name="Wortman J.R."/>
            <person name="Badger J.H."/>
            <person name="Ren Q."/>
            <person name="Amedeo P."/>
            <person name="Jones K.M."/>
            <person name="Tallon L.J."/>
            <person name="Delcher A.L."/>
            <person name="Salzberg S.L."/>
            <person name="Silva J.C."/>
            <person name="Haas B.J."/>
            <person name="Majoros W.H."/>
            <person name="Farzad M."/>
            <person name="Carlton J.M."/>
            <person name="Smith R.K. Jr."/>
            <person name="Garg J."/>
            <person name="Pearlman R.E."/>
            <person name="Karrer K.M."/>
            <person name="Sun L."/>
            <person name="Manning G."/>
            <person name="Elde N.C."/>
            <person name="Turkewitz A.P."/>
            <person name="Asai D.J."/>
            <person name="Wilkes D.E."/>
            <person name="Wang Y."/>
            <person name="Cai H."/>
            <person name="Collins K."/>
            <person name="Stewart B.A."/>
            <person name="Lee S.R."/>
            <person name="Wilamowska K."/>
            <person name="Weinberg Z."/>
            <person name="Ruzzo W.L."/>
            <person name="Wloga D."/>
            <person name="Gaertig J."/>
            <person name="Frankel J."/>
            <person name="Tsao C.-C."/>
            <person name="Gorovsky M.A."/>
            <person name="Keeling P.J."/>
            <person name="Waller R.F."/>
            <person name="Patron N.J."/>
            <person name="Cherry J.M."/>
            <person name="Stover N.A."/>
            <person name="Krieger C.J."/>
            <person name="del Toro C."/>
            <person name="Ryder H.F."/>
            <person name="Williamson S.C."/>
            <person name="Barbeau R.A."/>
            <person name="Hamilton E.P."/>
            <person name="Orias E."/>
        </authorList>
    </citation>
    <scope>NUCLEOTIDE SEQUENCE [LARGE SCALE GENOMIC DNA]</scope>
    <source>
        <strain evidence="5">SB210</strain>
    </source>
</reference>
<dbReference type="GeneID" id="7823075"/>
<feature type="chain" id="PRO_5004200604" evidence="3">
    <location>
        <begin position="18"/>
        <end position="191"/>
    </location>
</feature>
<dbReference type="Proteomes" id="UP000009168">
    <property type="component" value="Unassembled WGS sequence"/>
</dbReference>
<keyword evidence="5" id="KW-1185">Reference proteome</keyword>
<proteinExistence type="predicted"/>
<dbReference type="OrthoDB" id="5945565at2759"/>
<dbReference type="PANTHER" id="PTHR37406">
    <property type="entry name" value="T4-TYPE LYSOZYME 1-RELATED"/>
    <property type="match status" value="1"/>
</dbReference>
<evidence type="ECO:0000256" key="2">
    <source>
        <dbReference type="ARBA" id="ARBA00022638"/>
    </source>
</evidence>
<organism evidence="4 5">
    <name type="scientific">Tetrahymena thermophila (strain SB210)</name>
    <dbReference type="NCBI Taxonomy" id="312017"/>
    <lineage>
        <taxon>Eukaryota</taxon>
        <taxon>Sar</taxon>
        <taxon>Alveolata</taxon>
        <taxon>Ciliophora</taxon>
        <taxon>Intramacronucleata</taxon>
        <taxon>Oligohymenophorea</taxon>
        <taxon>Hymenostomatida</taxon>
        <taxon>Tetrahymenina</taxon>
        <taxon>Tetrahymenidae</taxon>
        <taxon>Tetrahymena</taxon>
    </lineage>
</organism>
<evidence type="ECO:0000313" key="4">
    <source>
        <dbReference type="EMBL" id="EAR82733.1"/>
    </source>
</evidence>
<dbReference type="HOGENOM" id="CLU_1548889_0_0_1"/>
<evidence type="ECO:0000256" key="1">
    <source>
        <dbReference type="ARBA" id="ARBA00022529"/>
    </source>
</evidence>
<evidence type="ECO:0000313" key="5">
    <source>
        <dbReference type="Proteomes" id="UP000009168"/>
    </source>
</evidence>